<keyword evidence="3 4" id="KW-0862">Zinc</keyword>
<keyword evidence="3 4" id="KW-0645">Protease</keyword>
<dbReference type="PROSITE" id="PS51864">
    <property type="entry name" value="ASTACIN"/>
    <property type="match status" value="1"/>
</dbReference>
<reference evidence="6" key="2">
    <citation type="submission" date="2020-06" db="EMBL/GenBank/DDBJ databases">
        <authorList>
            <person name="Sheffer M."/>
        </authorList>
    </citation>
    <scope>NUCLEOTIDE SEQUENCE</scope>
</reference>
<dbReference type="Gene3D" id="3.40.390.10">
    <property type="entry name" value="Collagenase (Catalytic Domain)"/>
    <property type="match status" value="1"/>
</dbReference>
<dbReference type="PANTHER" id="PTHR10127:SF850">
    <property type="entry name" value="METALLOENDOPEPTIDASE"/>
    <property type="match status" value="1"/>
</dbReference>
<feature type="active site" evidence="3">
    <location>
        <position position="159"/>
    </location>
</feature>
<comment type="subunit">
    <text evidence="1">Monomer.</text>
</comment>
<keyword evidence="7" id="KW-1185">Reference proteome</keyword>
<protein>
    <recommendedName>
        <fullName evidence="4">Metalloendopeptidase</fullName>
        <ecNumber evidence="4">3.4.24.-</ecNumber>
    </recommendedName>
</protein>
<feature type="signal peptide" evidence="4">
    <location>
        <begin position="1"/>
        <end position="19"/>
    </location>
</feature>
<feature type="chain" id="PRO_5035963538" description="Metalloendopeptidase" evidence="4">
    <location>
        <begin position="20"/>
        <end position="269"/>
    </location>
</feature>
<keyword evidence="3 4" id="KW-0479">Metal-binding</keyword>
<evidence type="ECO:0000256" key="2">
    <source>
        <dbReference type="ARBA" id="ARBA00025529"/>
    </source>
</evidence>
<organism evidence="6 7">
    <name type="scientific">Argiope bruennichi</name>
    <name type="common">Wasp spider</name>
    <name type="synonym">Aranea bruennichi</name>
    <dbReference type="NCBI Taxonomy" id="94029"/>
    <lineage>
        <taxon>Eukaryota</taxon>
        <taxon>Metazoa</taxon>
        <taxon>Ecdysozoa</taxon>
        <taxon>Arthropoda</taxon>
        <taxon>Chelicerata</taxon>
        <taxon>Arachnida</taxon>
        <taxon>Araneae</taxon>
        <taxon>Araneomorphae</taxon>
        <taxon>Entelegynae</taxon>
        <taxon>Araneoidea</taxon>
        <taxon>Araneidae</taxon>
        <taxon>Argiope</taxon>
    </lineage>
</organism>
<evidence type="ECO:0000313" key="7">
    <source>
        <dbReference type="Proteomes" id="UP000807504"/>
    </source>
</evidence>
<evidence type="ECO:0000256" key="3">
    <source>
        <dbReference type="PROSITE-ProRule" id="PRU01211"/>
    </source>
</evidence>
<reference evidence="6" key="1">
    <citation type="journal article" date="2020" name="bioRxiv">
        <title>Chromosome-level reference genome of the European wasp spider Argiope bruennichi: a resource for studies on range expansion and evolutionary adaptation.</title>
        <authorList>
            <person name="Sheffer M.M."/>
            <person name="Hoppe A."/>
            <person name="Krehenwinkel H."/>
            <person name="Uhl G."/>
            <person name="Kuss A.W."/>
            <person name="Jensen L."/>
            <person name="Jensen C."/>
            <person name="Gillespie R.G."/>
            <person name="Hoff K.J."/>
            <person name="Prost S."/>
        </authorList>
    </citation>
    <scope>NUCLEOTIDE SEQUENCE</scope>
</reference>
<comment type="function">
    <text evidence="2">Zinc metalloprotease. Provoques deadhesion of endothelial cells from cell cultures, and also degradation of fibronectin, fibrinogen and gelatin in vitro. Its role in the venom is not fully understood but it might act as a spreading factor that facilitates diffusion of other venom toxins. Alternatively, it might be involved in the proteolytic processing of other venom toxins or it might play a role in extra-oral digestion of prey.</text>
</comment>
<dbReference type="InterPro" id="IPR001506">
    <property type="entry name" value="Peptidase_M12A"/>
</dbReference>
<dbReference type="InterPro" id="IPR006026">
    <property type="entry name" value="Peptidase_Metallo"/>
</dbReference>
<comment type="caution">
    <text evidence="6">The sequence shown here is derived from an EMBL/GenBank/DDBJ whole genome shotgun (WGS) entry which is preliminary data.</text>
</comment>
<dbReference type="Proteomes" id="UP000807504">
    <property type="component" value="Unassembled WGS sequence"/>
</dbReference>
<feature type="binding site" evidence="3">
    <location>
        <position position="168"/>
    </location>
    <ligand>
        <name>Zn(2+)</name>
        <dbReference type="ChEBI" id="CHEBI:29105"/>
        <note>catalytic</note>
    </ligand>
</feature>
<dbReference type="InterPro" id="IPR024079">
    <property type="entry name" value="MetalloPept_cat_dom_sf"/>
</dbReference>
<keyword evidence="3 4" id="KW-0378">Hydrolase</keyword>
<feature type="domain" description="Peptidase M12A" evidence="5">
    <location>
        <begin position="128"/>
        <end position="262"/>
    </location>
</feature>
<feature type="binding site" evidence="3">
    <location>
        <position position="158"/>
    </location>
    <ligand>
        <name>Zn(2+)</name>
        <dbReference type="ChEBI" id="CHEBI:29105"/>
        <note>catalytic</note>
    </ligand>
</feature>
<dbReference type="EC" id="3.4.24.-" evidence="4"/>
<dbReference type="Pfam" id="PF01400">
    <property type="entry name" value="Astacin"/>
    <property type="match status" value="1"/>
</dbReference>
<dbReference type="EMBL" id="JABXBU010000003">
    <property type="protein sequence ID" value="KAF8792970.1"/>
    <property type="molecule type" value="Genomic_DNA"/>
</dbReference>
<evidence type="ECO:0000256" key="1">
    <source>
        <dbReference type="ARBA" id="ARBA00011245"/>
    </source>
</evidence>
<proteinExistence type="predicted"/>
<dbReference type="GO" id="GO:0004222">
    <property type="term" value="F:metalloendopeptidase activity"/>
    <property type="evidence" value="ECO:0007669"/>
    <property type="project" value="UniProtKB-UniRule"/>
</dbReference>
<dbReference type="PRINTS" id="PR00480">
    <property type="entry name" value="ASTACIN"/>
</dbReference>
<dbReference type="AlphaFoldDB" id="A0A8T0FTX5"/>
<keyword evidence="4" id="KW-0732">Signal</keyword>
<evidence type="ECO:0000256" key="4">
    <source>
        <dbReference type="RuleBase" id="RU361183"/>
    </source>
</evidence>
<sequence>MMLWKLILGLLSIYSGRLTEGPSGYPREVLETWGLTTWSHEAGKLKPWEPQTPAERLIAEKALHNKNRYGGDMKFVRRQLVGNSISFKDMYWPNKTVPYAIDKSIPMQEVIYYLVSYFLDGATEIFQSFCWSYVGYSKTGAQTINLDEGCYYIGTIVHEIGHAIGFWHEHQRHDRDKYLTINTKNIMQGLQDQFTLTKPQDEIIYSNFDYNSIMIYGNYAFSKDLWNLKTIEAKDKRELTEPFNKPGLDNSDIQRVECMYCKTCKEIKP</sequence>
<dbReference type="PANTHER" id="PTHR10127">
    <property type="entry name" value="DISCOIDIN, CUB, EGF, LAMININ , AND ZINC METALLOPROTEASE DOMAIN CONTAINING"/>
    <property type="match status" value="1"/>
</dbReference>
<dbReference type="GO" id="GO:0008270">
    <property type="term" value="F:zinc ion binding"/>
    <property type="evidence" value="ECO:0007669"/>
    <property type="project" value="UniProtKB-UniRule"/>
</dbReference>
<evidence type="ECO:0000313" key="6">
    <source>
        <dbReference type="EMBL" id="KAF8792970.1"/>
    </source>
</evidence>
<evidence type="ECO:0000259" key="5">
    <source>
        <dbReference type="PROSITE" id="PS51864"/>
    </source>
</evidence>
<dbReference type="SMART" id="SM00235">
    <property type="entry name" value="ZnMc"/>
    <property type="match status" value="1"/>
</dbReference>
<gene>
    <name evidence="6" type="ORF">HNY73_004503</name>
</gene>
<dbReference type="SUPFAM" id="SSF55486">
    <property type="entry name" value="Metalloproteases ('zincins'), catalytic domain"/>
    <property type="match status" value="1"/>
</dbReference>
<dbReference type="GO" id="GO:0006508">
    <property type="term" value="P:proteolysis"/>
    <property type="evidence" value="ECO:0007669"/>
    <property type="project" value="UniProtKB-KW"/>
</dbReference>
<accession>A0A8T0FTX5</accession>
<feature type="binding site" evidence="3">
    <location>
        <position position="162"/>
    </location>
    <ligand>
        <name>Zn(2+)</name>
        <dbReference type="ChEBI" id="CHEBI:29105"/>
        <note>catalytic</note>
    </ligand>
</feature>
<keyword evidence="3 4" id="KW-0482">Metalloprotease</keyword>
<comment type="cofactor">
    <cofactor evidence="3 4">
        <name>Zn(2+)</name>
        <dbReference type="ChEBI" id="CHEBI:29105"/>
    </cofactor>
    <text evidence="3 4">Binds 1 zinc ion per subunit.</text>
</comment>
<comment type="caution">
    <text evidence="3">Lacks conserved residue(s) required for the propagation of feature annotation.</text>
</comment>
<name>A0A8T0FTX5_ARGBR</name>